<gene>
    <name evidence="3" type="ORF">PVAP13_3NG285800</name>
</gene>
<dbReference type="Pfam" id="PF12274">
    <property type="entry name" value="DUF3615"/>
    <property type="match status" value="1"/>
</dbReference>
<evidence type="ECO:0000256" key="1">
    <source>
        <dbReference type="SAM" id="MobiDB-lite"/>
    </source>
</evidence>
<accession>A0A8T0UJA2</accession>
<protein>
    <recommendedName>
        <fullName evidence="2">DUF3615 domain-containing protein</fullName>
    </recommendedName>
</protein>
<dbReference type="Proteomes" id="UP000823388">
    <property type="component" value="Chromosome 3N"/>
</dbReference>
<dbReference type="InterPro" id="IPR022059">
    <property type="entry name" value="DUF3615"/>
</dbReference>
<dbReference type="AlphaFoldDB" id="A0A8T0UJA2"/>
<evidence type="ECO:0000313" key="3">
    <source>
        <dbReference type="EMBL" id="KAG2622085.1"/>
    </source>
</evidence>
<dbReference type="PANTHER" id="PTHR34710">
    <property type="entry name" value="OS03G0834100 PROTEIN"/>
    <property type="match status" value="1"/>
</dbReference>
<feature type="region of interest" description="Disordered" evidence="1">
    <location>
        <begin position="1"/>
        <end position="50"/>
    </location>
</feature>
<feature type="domain" description="DUF3615" evidence="2">
    <location>
        <begin position="93"/>
        <end position="196"/>
    </location>
</feature>
<proteinExistence type="predicted"/>
<organism evidence="3 4">
    <name type="scientific">Panicum virgatum</name>
    <name type="common">Blackwell switchgrass</name>
    <dbReference type="NCBI Taxonomy" id="38727"/>
    <lineage>
        <taxon>Eukaryota</taxon>
        <taxon>Viridiplantae</taxon>
        <taxon>Streptophyta</taxon>
        <taxon>Embryophyta</taxon>
        <taxon>Tracheophyta</taxon>
        <taxon>Spermatophyta</taxon>
        <taxon>Magnoliopsida</taxon>
        <taxon>Liliopsida</taxon>
        <taxon>Poales</taxon>
        <taxon>Poaceae</taxon>
        <taxon>PACMAD clade</taxon>
        <taxon>Panicoideae</taxon>
        <taxon>Panicodae</taxon>
        <taxon>Paniceae</taxon>
        <taxon>Panicinae</taxon>
        <taxon>Panicum</taxon>
        <taxon>Panicum sect. Hiantes</taxon>
    </lineage>
</organism>
<feature type="compositionally biased region" description="Polar residues" evidence="1">
    <location>
        <begin position="1"/>
        <end position="19"/>
    </location>
</feature>
<evidence type="ECO:0000259" key="2">
    <source>
        <dbReference type="Pfam" id="PF12274"/>
    </source>
</evidence>
<reference evidence="3" key="1">
    <citation type="submission" date="2020-05" db="EMBL/GenBank/DDBJ databases">
        <title>WGS assembly of Panicum virgatum.</title>
        <authorList>
            <person name="Lovell J.T."/>
            <person name="Jenkins J."/>
            <person name="Shu S."/>
            <person name="Juenger T.E."/>
            <person name="Schmutz J."/>
        </authorList>
    </citation>
    <scope>NUCLEOTIDE SEQUENCE</scope>
    <source>
        <strain evidence="3">AP13</strain>
    </source>
</reference>
<name>A0A8T0UJA2_PANVG</name>
<dbReference type="PANTHER" id="PTHR34710:SF12">
    <property type="entry name" value="DIRIGENT PROTEIN"/>
    <property type="match status" value="1"/>
</dbReference>
<evidence type="ECO:0000313" key="4">
    <source>
        <dbReference type="Proteomes" id="UP000823388"/>
    </source>
</evidence>
<comment type="caution">
    <text evidence="3">The sequence shown here is derived from an EMBL/GenBank/DDBJ whole genome shotgun (WGS) entry which is preliminary data.</text>
</comment>
<sequence length="217" mass="24154">MLKASTTAAVESAGASSTEPPRRSERVMQGIKRSRCASPPLPCAPSKGKHDDEEIIVGSSVDDAEAEFGRNGRLYWPPEEMLSYFKQLYKKTANMCVAWYNTNNPDDSYEFTSMPMKDVCNFMDGGVSYMHMNFKATNVKTGSEELFFAELALINNVFYANNGYSTTACSIVDDNCVAERYDENNCYACAEKIKHPTGKTYEGGHYAEDYFVGSDSE</sequence>
<dbReference type="EMBL" id="CM029042">
    <property type="protein sequence ID" value="KAG2622085.1"/>
    <property type="molecule type" value="Genomic_DNA"/>
</dbReference>
<keyword evidence="4" id="KW-1185">Reference proteome</keyword>